<dbReference type="SMART" id="SM00978">
    <property type="entry name" value="Tim44"/>
    <property type="match status" value="1"/>
</dbReference>
<dbReference type="InterPro" id="IPR007379">
    <property type="entry name" value="Tim44-like_dom"/>
</dbReference>
<dbReference type="AlphaFoldDB" id="A0A7M3MGN8"/>
<dbReference type="Gene3D" id="3.10.450.240">
    <property type="match status" value="1"/>
</dbReference>
<feature type="compositionally biased region" description="Polar residues" evidence="1">
    <location>
        <begin position="36"/>
        <end position="70"/>
    </location>
</feature>
<keyword evidence="6" id="KW-1185">Reference proteome</keyword>
<feature type="domain" description="Tim44-like" evidence="4">
    <location>
        <begin position="166"/>
        <end position="297"/>
    </location>
</feature>
<dbReference type="PANTHER" id="PTHR41542:SF1">
    <property type="entry name" value="BLL5807 PROTEIN"/>
    <property type="match status" value="1"/>
</dbReference>
<evidence type="ECO:0000259" key="4">
    <source>
        <dbReference type="SMART" id="SM00978"/>
    </source>
</evidence>
<keyword evidence="3" id="KW-0732">Signal</keyword>
<dbReference type="Proteomes" id="UP000448292">
    <property type="component" value="Unassembled WGS sequence"/>
</dbReference>
<gene>
    <name evidence="5" type="ORF">DPQ33_06970</name>
</gene>
<evidence type="ECO:0000313" key="5">
    <source>
        <dbReference type="EMBL" id="TVM18478.1"/>
    </source>
</evidence>
<dbReference type="Pfam" id="PF04280">
    <property type="entry name" value="Tim44"/>
    <property type="match status" value="1"/>
</dbReference>
<dbReference type="SUPFAM" id="SSF54427">
    <property type="entry name" value="NTF2-like"/>
    <property type="match status" value="1"/>
</dbReference>
<feature type="signal peptide" evidence="3">
    <location>
        <begin position="1"/>
        <end position="21"/>
    </location>
</feature>
<feature type="region of interest" description="Disordered" evidence="1">
    <location>
        <begin position="150"/>
        <end position="174"/>
    </location>
</feature>
<reference evidence="5 6" key="1">
    <citation type="submission" date="2018-06" db="EMBL/GenBank/DDBJ databases">
        <title>Complete genome of Desulfovibrio indonesiensis P37SLT.</title>
        <authorList>
            <person name="Crispim J.S."/>
            <person name="Vidigal P.M.P."/>
            <person name="Silva L.C.F."/>
            <person name="Laguardia C.N."/>
            <person name="Araujo L.C."/>
            <person name="Dias R.S."/>
            <person name="Sousa M.P."/>
            <person name="Paula S.O."/>
            <person name="Silva C."/>
        </authorList>
    </citation>
    <scope>NUCLEOTIDE SEQUENCE [LARGE SCALE GENOMIC DNA]</scope>
    <source>
        <strain evidence="5 6">P37SLT</strain>
    </source>
</reference>
<comment type="caution">
    <text evidence="5">The sequence shown here is derived from an EMBL/GenBank/DDBJ whole genome shotgun (WGS) entry which is preliminary data.</text>
</comment>
<keyword evidence="2" id="KW-0472">Membrane</keyword>
<proteinExistence type="predicted"/>
<sequence>MLMAAFCAMFLVLLASDIADAKRFGGGRSFGGKKSYSNNYSKPTSPDRNNAGDQRQAASNRQGTDASQGASKRGMFGGMIGGLLMGGLLGSLLFGGGFGGMGILELLLLGFVGYMIFKVVRSRRAAAQAAAAGGDRYAYAGAPAGPSAGGAGGWDALRSEPAGRPQPQTSAAPAMPEGIDEAEFIEGAKALYARLQSSWDRRDLDDIRSFTSSEVYEEIARQAQEDSAPGNTDILMIEARVLEARTEGSETIITVLYDALLREDANADRPTQVREVWHFHRDNTAPNPEWRLEGIQQLDS</sequence>
<protein>
    <submittedName>
        <fullName evidence="5">Tim44 domain-containing protein</fullName>
    </submittedName>
</protein>
<feature type="chain" id="PRO_5029902953" evidence="3">
    <location>
        <begin position="22"/>
        <end position="300"/>
    </location>
</feature>
<evidence type="ECO:0000256" key="3">
    <source>
        <dbReference type="SAM" id="SignalP"/>
    </source>
</evidence>
<evidence type="ECO:0000313" key="6">
    <source>
        <dbReference type="Proteomes" id="UP000448292"/>
    </source>
</evidence>
<name>A0A7M3MGN8_9BACT</name>
<organism evidence="5 6">
    <name type="scientific">Oceanidesulfovibrio indonesiensis</name>
    <dbReference type="NCBI Taxonomy" id="54767"/>
    <lineage>
        <taxon>Bacteria</taxon>
        <taxon>Pseudomonadati</taxon>
        <taxon>Thermodesulfobacteriota</taxon>
        <taxon>Desulfovibrionia</taxon>
        <taxon>Desulfovibrionales</taxon>
        <taxon>Desulfovibrionaceae</taxon>
        <taxon>Oceanidesulfovibrio</taxon>
    </lineage>
</organism>
<accession>A0A7M3MGN8</accession>
<dbReference type="EMBL" id="QMIE01000004">
    <property type="protein sequence ID" value="TVM18478.1"/>
    <property type="molecule type" value="Genomic_DNA"/>
</dbReference>
<keyword evidence="2" id="KW-1133">Transmembrane helix</keyword>
<dbReference type="InterPro" id="IPR032710">
    <property type="entry name" value="NTF2-like_dom_sf"/>
</dbReference>
<evidence type="ECO:0000256" key="2">
    <source>
        <dbReference type="SAM" id="Phobius"/>
    </source>
</evidence>
<feature type="transmembrane region" description="Helical" evidence="2">
    <location>
        <begin position="92"/>
        <end position="117"/>
    </location>
</feature>
<evidence type="ECO:0000256" key="1">
    <source>
        <dbReference type="SAM" id="MobiDB-lite"/>
    </source>
</evidence>
<keyword evidence="2" id="KW-0812">Transmembrane</keyword>
<feature type="region of interest" description="Disordered" evidence="1">
    <location>
        <begin position="35"/>
        <end position="71"/>
    </location>
</feature>
<dbReference type="OrthoDB" id="5297955at2"/>
<dbReference type="PANTHER" id="PTHR41542">
    <property type="entry name" value="BLL5807 PROTEIN"/>
    <property type="match status" value="1"/>
</dbReference>